<name>A0ABW3ZGT0_9RHOB</name>
<evidence type="ECO:0000313" key="3">
    <source>
        <dbReference type="Proteomes" id="UP001597135"/>
    </source>
</evidence>
<protein>
    <submittedName>
        <fullName evidence="2">Dihydrodipicolinate reductase</fullName>
    </submittedName>
</protein>
<proteinExistence type="predicted"/>
<evidence type="ECO:0000256" key="1">
    <source>
        <dbReference type="SAM" id="SignalP"/>
    </source>
</evidence>
<gene>
    <name evidence="2" type="ORF">ACFQ4E_06915</name>
</gene>
<keyword evidence="1" id="KW-0732">Signal</keyword>
<feature type="signal peptide" evidence="1">
    <location>
        <begin position="1"/>
        <end position="22"/>
    </location>
</feature>
<dbReference type="RefSeq" id="WP_386802202.1">
    <property type="nucleotide sequence ID" value="NZ_JBHTMU010000008.1"/>
</dbReference>
<feature type="chain" id="PRO_5047344351" evidence="1">
    <location>
        <begin position="23"/>
        <end position="119"/>
    </location>
</feature>
<accession>A0ABW3ZGT0</accession>
<dbReference type="EMBL" id="JBHTMU010000008">
    <property type="protein sequence ID" value="MFD1342143.1"/>
    <property type="molecule type" value="Genomic_DNA"/>
</dbReference>
<dbReference type="Proteomes" id="UP001597135">
    <property type="component" value="Unassembled WGS sequence"/>
</dbReference>
<sequence length="119" mass="12471">MRLSIALTALTAALAAAQPAHAELAPISDRAQFVELIAGKTLTRPLVSLTVSPEGGISGNGAGWDVSGEWSWQDGYFCRNLTWGGDPLGYNCQAVASDGSEIRFTSDRGAGRSAAFTLR</sequence>
<reference evidence="3" key="1">
    <citation type="journal article" date="2019" name="Int. J. Syst. Evol. Microbiol.">
        <title>The Global Catalogue of Microorganisms (GCM) 10K type strain sequencing project: providing services to taxonomists for standard genome sequencing and annotation.</title>
        <authorList>
            <consortium name="The Broad Institute Genomics Platform"/>
            <consortium name="The Broad Institute Genome Sequencing Center for Infectious Disease"/>
            <person name="Wu L."/>
            <person name="Ma J."/>
        </authorList>
    </citation>
    <scope>NUCLEOTIDE SEQUENCE [LARGE SCALE GENOMIC DNA]</scope>
    <source>
        <strain evidence="3">CCUG 62953</strain>
    </source>
</reference>
<keyword evidence="3" id="KW-1185">Reference proteome</keyword>
<comment type="caution">
    <text evidence="2">The sequence shown here is derived from an EMBL/GenBank/DDBJ whole genome shotgun (WGS) entry which is preliminary data.</text>
</comment>
<evidence type="ECO:0000313" key="2">
    <source>
        <dbReference type="EMBL" id="MFD1342143.1"/>
    </source>
</evidence>
<organism evidence="2 3">
    <name type="scientific">Litorisediminicola beolgyonensis</name>
    <dbReference type="NCBI Taxonomy" id="1173614"/>
    <lineage>
        <taxon>Bacteria</taxon>
        <taxon>Pseudomonadati</taxon>
        <taxon>Pseudomonadota</taxon>
        <taxon>Alphaproteobacteria</taxon>
        <taxon>Rhodobacterales</taxon>
        <taxon>Paracoccaceae</taxon>
        <taxon>Litorisediminicola</taxon>
    </lineage>
</organism>